<dbReference type="InterPro" id="IPR001245">
    <property type="entry name" value="Ser-Thr/Tyr_kinase_cat_dom"/>
</dbReference>
<dbReference type="Pfam" id="PF07714">
    <property type="entry name" value="PK_Tyr_Ser-Thr"/>
    <property type="match status" value="1"/>
</dbReference>
<dbReference type="GO" id="GO:0043235">
    <property type="term" value="C:receptor complex"/>
    <property type="evidence" value="ECO:0007669"/>
    <property type="project" value="TreeGrafter"/>
</dbReference>
<dbReference type="InterPro" id="IPR011009">
    <property type="entry name" value="Kinase-like_dom_sf"/>
</dbReference>
<organism evidence="2 3">
    <name type="scientific">Dreissena polymorpha</name>
    <name type="common">Zebra mussel</name>
    <name type="synonym">Mytilus polymorpha</name>
    <dbReference type="NCBI Taxonomy" id="45954"/>
    <lineage>
        <taxon>Eukaryota</taxon>
        <taxon>Metazoa</taxon>
        <taxon>Spiralia</taxon>
        <taxon>Lophotrochozoa</taxon>
        <taxon>Mollusca</taxon>
        <taxon>Bivalvia</taxon>
        <taxon>Autobranchia</taxon>
        <taxon>Heteroconchia</taxon>
        <taxon>Euheterodonta</taxon>
        <taxon>Imparidentia</taxon>
        <taxon>Neoheterodontei</taxon>
        <taxon>Myida</taxon>
        <taxon>Dreissenoidea</taxon>
        <taxon>Dreissenidae</taxon>
        <taxon>Dreissena</taxon>
    </lineage>
</organism>
<accession>A0A9D4C486</accession>
<evidence type="ECO:0000259" key="1">
    <source>
        <dbReference type="PROSITE" id="PS50011"/>
    </source>
</evidence>
<dbReference type="Proteomes" id="UP000828390">
    <property type="component" value="Unassembled WGS sequence"/>
</dbReference>
<reference evidence="2" key="1">
    <citation type="journal article" date="2019" name="bioRxiv">
        <title>The Genome of the Zebra Mussel, Dreissena polymorpha: A Resource for Invasive Species Research.</title>
        <authorList>
            <person name="McCartney M.A."/>
            <person name="Auch B."/>
            <person name="Kono T."/>
            <person name="Mallez S."/>
            <person name="Zhang Y."/>
            <person name="Obille A."/>
            <person name="Becker A."/>
            <person name="Abrahante J.E."/>
            <person name="Garbe J."/>
            <person name="Badalamenti J.P."/>
            <person name="Herman A."/>
            <person name="Mangelson H."/>
            <person name="Liachko I."/>
            <person name="Sullivan S."/>
            <person name="Sone E.D."/>
            <person name="Koren S."/>
            <person name="Silverstein K.A.T."/>
            <person name="Beckman K.B."/>
            <person name="Gohl D.M."/>
        </authorList>
    </citation>
    <scope>NUCLEOTIDE SEQUENCE</scope>
    <source>
        <strain evidence="2">Duluth1</strain>
        <tissue evidence="2">Whole animal</tissue>
    </source>
</reference>
<comment type="caution">
    <text evidence="2">The sequence shown here is derived from an EMBL/GenBank/DDBJ whole genome shotgun (WGS) entry which is preliminary data.</text>
</comment>
<sequence length="235" mass="26943">MKAKINFASKQVCDHPNVLKYLGEVFDDQKLGPFMLYEYCKNGTLEKYLPKLKSNGTMNTKEIKEMLFRFGLDITKGMEYLAGKGITHRRLCAQNILLTKLNEVKIYGFGPQSGEELGGNAGVGRKQRIRTKWMAPECMMSTKDADEKSDVWSYGVVLWEVFTLGETPYGTEKIPDLRGRLENNVRLPKPELCNEVLHDWMTKCWAFQAKDRPSFTDIKIGLDISNDTEDVYDYV</sequence>
<dbReference type="InterPro" id="IPR000719">
    <property type="entry name" value="Prot_kinase_dom"/>
</dbReference>
<dbReference type="PROSITE" id="PS50011">
    <property type="entry name" value="PROTEIN_KINASE_DOM"/>
    <property type="match status" value="1"/>
</dbReference>
<protein>
    <recommendedName>
        <fullName evidence="1">Protein kinase domain-containing protein</fullName>
    </recommendedName>
</protein>
<dbReference type="EMBL" id="JAIWYP010000013">
    <property type="protein sequence ID" value="KAH3716744.1"/>
    <property type="molecule type" value="Genomic_DNA"/>
</dbReference>
<dbReference type="AlphaFoldDB" id="A0A9D4C486"/>
<evidence type="ECO:0000313" key="2">
    <source>
        <dbReference type="EMBL" id="KAH3716744.1"/>
    </source>
</evidence>
<proteinExistence type="predicted"/>
<evidence type="ECO:0000313" key="3">
    <source>
        <dbReference type="Proteomes" id="UP000828390"/>
    </source>
</evidence>
<keyword evidence="3" id="KW-1185">Reference proteome</keyword>
<name>A0A9D4C486_DREPO</name>
<dbReference type="GO" id="GO:0005886">
    <property type="term" value="C:plasma membrane"/>
    <property type="evidence" value="ECO:0007669"/>
    <property type="project" value="TreeGrafter"/>
</dbReference>
<reference evidence="2" key="2">
    <citation type="submission" date="2020-11" db="EMBL/GenBank/DDBJ databases">
        <authorList>
            <person name="McCartney M.A."/>
            <person name="Auch B."/>
            <person name="Kono T."/>
            <person name="Mallez S."/>
            <person name="Becker A."/>
            <person name="Gohl D.M."/>
            <person name="Silverstein K.A.T."/>
            <person name="Koren S."/>
            <person name="Bechman K.B."/>
            <person name="Herman A."/>
            <person name="Abrahante J.E."/>
            <person name="Garbe J."/>
        </authorList>
    </citation>
    <scope>NUCLEOTIDE SEQUENCE</scope>
    <source>
        <strain evidence="2">Duluth1</strain>
        <tissue evidence="2">Whole animal</tissue>
    </source>
</reference>
<gene>
    <name evidence="2" type="ORF">DPMN_059473</name>
</gene>
<dbReference type="GO" id="GO:0007169">
    <property type="term" value="P:cell surface receptor protein tyrosine kinase signaling pathway"/>
    <property type="evidence" value="ECO:0007669"/>
    <property type="project" value="TreeGrafter"/>
</dbReference>
<dbReference type="PIRSF" id="PIRSF000654">
    <property type="entry name" value="Integrin-linked_kinase"/>
    <property type="match status" value="1"/>
</dbReference>
<dbReference type="GO" id="GO:0005524">
    <property type="term" value="F:ATP binding"/>
    <property type="evidence" value="ECO:0007669"/>
    <property type="project" value="InterPro"/>
</dbReference>
<dbReference type="PANTHER" id="PTHR24416">
    <property type="entry name" value="TYROSINE-PROTEIN KINASE RECEPTOR"/>
    <property type="match status" value="1"/>
</dbReference>
<dbReference type="GO" id="GO:0004714">
    <property type="term" value="F:transmembrane receptor protein tyrosine kinase activity"/>
    <property type="evidence" value="ECO:0007669"/>
    <property type="project" value="TreeGrafter"/>
</dbReference>
<dbReference type="SUPFAM" id="SSF56112">
    <property type="entry name" value="Protein kinase-like (PK-like)"/>
    <property type="match status" value="1"/>
</dbReference>
<feature type="domain" description="Protein kinase" evidence="1">
    <location>
        <begin position="1"/>
        <end position="235"/>
    </location>
</feature>
<dbReference type="Gene3D" id="1.10.510.10">
    <property type="entry name" value="Transferase(Phosphotransferase) domain 1"/>
    <property type="match status" value="1"/>
</dbReference>
<dbReference type="PRINTS" id="PR00109">
    <property type="entry name" value="TYRKINASE"/>
</dbReference>
<dbReference type="InterPro" id="IPR050122">
    <property type="entry name" value="RTK"/>
</dbReference>
<dbReference type="PANTHER" id="PTHR24416:SF600">
    <property type="entry name" value="PDGF- AND VEGF-RECEPTOR RELATED, ISOFORM J"/>
    <property type="match status" value="1"/>
</dbReference>